<name>A0A6J5H3S9_9BURK</name>
<dbReference type="EMBL" id="CADIKL010000059">
    <property type="protein sequence ID" value="CAB3808472.1"/>
    <property type="molecule type" value="Genomic_DNA"/>
</dbReference>
<evidence type="ECO:0000313" key="2">
    <source>
        <dbReference type="Proteomes" id="UP000494119"/>
    </source>
</evidence>
<organism evidence="1 2">
    <name type="scientific">Paraburkholderia caffeinitolerans</name>
    <dbReference type="NCBI Taxonomy" id="1723730"/>
    <lineage>
        <taxon>Bacteria</taxon>
        <taxon>Pseudomonadati</taxon>
        <taxon>Pseudomonadota</taxon>
        <taxon>Betaproteobacteria</taxon>
        <taxon>Burkholderiales</taxon>
        <taxon>Burkholderiaceae</taxon>
        <taxon>Paraburkholderia</taxon>
    </lineage>
</organism>
<reference evidence="1 2" key="1">
    <citation type="submission" date="2020-04" db="EMBL/GenBank/DDBJ databases">
        <authorList>
            <person name="De Canck E."/>
        </authorList>
    </citation>
    <scope>NUCLEOTIDE SEQUENCE [LARGE SCALE GENOMIC DNA]</scope>
    <source>
        <strain evidence="1 2">LMG 28688</strain>
    </source>
</reference>
<dbReference type="RefSeq" id="WP_175198206.1">
    <property type="nucleotide sequence ID" value="NZ_CADIKL010000059.1"/>
</dbReference>
<accession>A0A6J5H3S9</accession>
<keyword evidence="2" id="KW-1185">Reference proteome</keyword>
<evidence type="ECO:0000313" key="1">
    <source>
        <dbReference type="EMBL" id="CAB3808472.1"/>
    </source>
</evidence>
<dbReference type="Proteomes" id="UP000494119">
    <property type="component" value="Unassembled WGS sequence"/>
</dbReference>
<protein>
    <submittedName>
        <fullName evidence="1">Uncharacterized protein</fullName>
    </submittedName>
</protein>
<gene>
    <name evidence="1" type="ORF">LMG28688_06772</name>
</gene>
<dbReference type="AlphaFoldDB" id="A0A6J5H3S9"/>
<sequence>MQRTIRYRGCGCEIHVDLVPTSADMFDASFRVECAVSPKQLSPTGARVPVRNGPFSRGWAYLMAEIAGQSAIDGMLGPRDSRSRHVI</sequence>
<proteinExistence type="predicted"/>